<gene>
    <name evidence="2" type="ordered locus">Spea_2615</name>
</gene>
<organism evidence="2 3">
    <name type="scientific">Shewanella pealeana (strain ATCC 700345 / ANG-SQ1)</name>
    <dbReference type="NCBI Taxonomy" id="398579"/>
    <lineage>
        <taxon>Bacteria</taxon>
        <taxon>Pseudomonadati</taxon>
        <taxon>Pseudomonadota</taxon>
        <taxon>Gammaproteobacteria</taxon>
        <taxon>Alteromonadales</taxon>
        <taxon>Shewanellaceae</taxon>
        <taxon>Shewanella</taxon>
    </lineage>
</organism>
<name>A8H5U8_SHEPA</name>
<evidence type="ECO:0000313" key="2">
    <source>
        <dbReference type="EMBL" id="ABV87935.1"/>
    </source>
</evidence>
<evidence type="ECO:0000256" key="1">
    <source>
        <dbReference type="SAM" id="SignalP"/>
    </source>
</evidence>
<dbReference type="KEGG" id="spl:Spea_2615"/>
<feature type="chain" id="PRO_5002723369" description="Transporter" evidence="1">
    <location>
        <begin position="21"/>
        <end position="270"/>
    </location>
</feature>
<dbReference type="OrthoDB" id="6254608at2"/>
<keyword evidence="3" id="KW-1185">Reference proteome</keyword>
<dbReference type="EMBL" id="CP000851">
    <property type="protein sequence ID" value="ABV87935.1"/>
    <property type="molecule type" value="Genomic_DNA"/>
</dbReference>
<dbReference type="eggNOG" id="ENOG5032U2W">
    <property type="taxonomic scope" value="Bacteria"/>
</dbReference>
<sequence>MSRLRYLALLLPLFSPHVMAETEVDYSHYAFANYLGSGIYRTSGQNTTVANIPISFDLMRSEDESLVLNTPVSLGFFNFTWSDLPEGEFPSSVGTLTVTPGVEYRVKTSETHEFQTYADLGFGTNFTNGNDVAIYSAGMSSLLDFELGDTSPVWVNRVFFAGYTTLNDNSSETYSAVQSGVDIGTNFYFQVKGVEIEPRFFVAGYWYFDRLKFTTPFEEDVLVSNSYEVGMTFAFSKPVGWDLVNIERFGLSYRAGDGIEVWRLIFEFPI</sequence>
<protein>
    <recommendedName>
        <fullName evidence="4">Transporter</fullName>
    </recommendedName>
</protein>
<dbReference type="HOGENOM" id="CLU_080163_0_0_6"/>
<keyword evidence="1" id="KW-0732">Signal</keyword>
<feature type="signal peptide" evidence="1">
    <location>
        <begin position="1"/>
        <end position="20"/>
    </location>
</feature>
<evidence type="ECO:0008006" key="4">
    <source>
        <dbReference type="Google" id="ProtNLM"/>
    </source>
</evidence>
<dbReference type="Proteomes" id="UP000002608">
    <property type="component" value="Chromosome"/>
</dbReference>
<reference evidence="2 3" key="1">
    <citation type="submission" date="2007-10" db="EMBL/GenBank/DDBJ databases">
        <title>Complete sequence of Shewanella pealeana ATCC 700345.</title>
        <authorList>
            <consortium name="US DOE Joint Genome Institute"/>
            <person name="Copeland A."/>
            <person name="Lucas S."/>
            <person name="Lapidus A."/>
            <person name="Barry K."/>
            <person name="Glavina del Rio T."/>
            <person name="Dalin E."/>
            <person name="Tice H."/>
            <person name="Pitluck S."/>
            <person name="Chertkov O."/>
            <person name="Brettin T."/>
            <person name="Bruce D."/>
            <person name="Detter J.C."/>
            <person name="Han C."/>
            <person name="Schmutz J."/>
            <person name="Larimer F."/>
            <person name="Land M."/>
            <person name="Hauser L."/>
            <person name="Kyrpides N."/>
            <person name="Kim E."/>
            <person name="Zhao J.-S.Z."/>
            <person name="Manno D."/>
            <person name="Hawari J."/>
            <person name="Richardson P."/>
        </authorList>
    </citation>
    <scope>NUCLEOTIDE SEQUENCE [LARGE SCALE GENOMIC DNA]</scope>
    <source>
        <strain evidence="3">ATCC 700345 / ANG-SQ1</strain>
    </source>
</reference>
<dbReference type="AlphaFoldDB" id="A8H5U8"/>
<proteinExistence type="predicted"/>
<accession>A8H5U8</accession>
<evidence type="ECO:0000313" key="3">
    <source>
        <dbReference type="Proteomes" id="UP000002608"/>
    </source>
</evidence>
<dbReference type="RefSeq" id="WP_012155841.1">
    <property type="nucleotide sequence ID" value="NC_009901.1"/>
</dbReference>